<keyword evidence="2" id="KW-1185">Reference proteome</keyword>
<protein>
    <submittedName>
        <fullName evidence="1">Uncharacterized protein</fullName>
    </submittedName>
</protein>
<dbReference type="EMBL" id="KZ819634">
    <property type="protein sequence ID" value="PWN94143.1"/>
    <property type="molecule type" value="Genomic_DNA"/>
</dbReference>
<dbReference type="GeneID" id="37042679"/>
<name>A0A316Z1T9_9BASI</name>
<proteinExistence type="predicted"/>
<sequence length="70" mass="8126">MLLALCLSRFYAVRIGMCAFDMRFKSQDKLGMGKCRNSVVKRLPGTSFTVPARWKRRLTMFSLLVKCFSR</sequence>
<dbReference type="Proteomes" id="UP000245768">
    <property type="component" value="Unassembled WGS sequence"/>
</dbReference>
<dbReference type="AlphaFoldDB" id="A0A316Z1T9"/>
<organism evidence="1 2">
    <name type="scientific">Acaromyces ingoldii</name>
    <dbReference type="NCBI Taxonomy" id="215250"/>
    <lineage>
        <taxon>Eukaryota</taxon>
        <taxon>Fungi</taxon>
        <taxon>Dikarya</taxon>
        <taxon>Basidiomycota</taxon>
        <taxon>Ustilaginomycotina</taxon>
        <taxon>Exobasidiomycetes</taxon>
        <taxon>Exobasidiales</taxon>
        <taxon>Cryptobasidiaceae</taxon>
        <taxon>Acaromyces</taxon>
    </lineage>
</organism>
<accession>A0A316Z1T9</accession>
<reference evidence="1 2" key="1">
    <citation type="journal article" date="2018" name="Mol. Biol. Evol.">
        <title>Broad Genomic Sampling Reveals a Smut Pathogenic Ancestry of the Fungal Clade Ustilaginomycotina.</title>
        <authorList>
            <person name="Kijpornyongpan T."/>
            <person name="Mondo S.J."/>
            <person name="Barry K."/>
            <person name="Sandor L."/>
            <person name="Lee J."/>
            <person name="Lipzen A."/>
            <person name="Pangilinan J."/>
            <person name="LaButti K."/>
            <person name="Hainaut M."/>
            <person name="Henrissat B."/>
            <person name="Grigoriev I.V."/>
            <person name="Spatafora J.W."/>
            <person name="Aime M.C."/>
        </authorList>
    </citation>
    <scope>NUCLEOTIDE SEQUENCE [LARGE SCALE GENOMIC DNA]</scope>
    <source>
        <strain evidence="1 2">MCA 4198</strain>
    </source>
</reference>
<evidence type="ECO:0000313" key="1">
    <source>
        <dbReference type="EMBL" id="PWN94143.1"/>
    </source>
</evidence>
<evidence type="ECO:0000313" key="2">
    <source>
        <dbReference type="Proteomes" id="UP000245768"/>
    </source>
</evidence>
<dbReference type="RefSeq" id="XP_025381341.1">
    <property type="nucleotide sequence ID" value="XM_025520763.1"/>
</dbReference>
<gene>
    <name evidence="1" type="ORF">FA10DRAFT_264717</name>
</gene>
<dbReference type="InParanoid" id="A0A316Z1T9"/>